<reference evidence="1" key="2">
    <citation type="submission" date="2023-06" db="EMBL/GenBank/DDBJ databases">
        <authorList>
            <person name="Swenson N.G."/>
            <person name="Wegrzyn J.L."/>
            <person name="Mcevoy S.L."/>
        </authorList>
    </citation>
    <scope>NUCLEOTIDE SEQUENCE</scope>
    <source>
        <strain evidence="1">NS2018</strain>
        <tissue evidence="1">Leaf</tissue>
    </source>
</reference>
<dbReference type="EMBL" id="JAUESC010000385">
    <property type="protein sequence ID" value="KAK0579450.1"/>
    <property type="molecule type" value="Genomic_DNA"/>
</dbReference>
<evidence type="ECO:0000313" key="2">
    <source>
        <dbReference type="Proteomes" id="UP001168877"/>
    </source>
</evidence>
<organism evidence="1 2">
    <name type="scientific">Acer saccharum</name>
    <name type="common">Sugar maple</name>
    <dbReference type="NCBI Taxonomy" id="4024"/>
    <lineage>
        <taxon>Eukaryota</taxon>
        <taxon>Viridiplantae</taxon>
        <taxon>Streptophyta</taxon>
        <taxon>Embryophyta</taxon>
        <taxon>Tracheophyta</taxon>
        <taxon>Spermatophyta</taxon>
        <taxon>Magnoliopsida</taxon>
        <taxon>eudicotyledons</taxon>
        <taxon>Gunneridae</taxon>
        <taxon>Pentapetalae</taxon>
        <taxon>rosids</taxon>
        <taxon>malvids</taxon>
        <taxon>Sapindales</taxon>
        <taxon>Sapindaceae</taxon>
        <taxon>Hippocastanoideae</taxon>
        <taxon>Acereae</taxon>
        <taxon>Acer</taxon>
    </lineage>
</organism>
<dbReference type="AlphaFoldDB" id="A0AA39RXG6"/>
<name>A0AA39RXG6_ACESA</name>
<sequence length="136" mass="15027">MQVPLPTSVGSSSTSISTYYGSDLPSLDPKKRKGKSGAIEKAFNIGAREQLDGEIVRMFCMGGLSFHFARNLHYVHAIKSAYSNPIPGYIPPSYYSLLTTLLQKEKADVEWLLNPIKDAWTTKGVSICIKGWLDSQ</sequence>
<protein>
    <submittedName>
        <fullName evidence="1">Uncharacterized protein</fullName>
    </submittedName>
</protein>
<comment type="caution">
    <text evidence="1">The sequence shown here is derived from an EMBL/GenBank/DDBJ whole genome shotgun (WGS) entry which is preliminary data.</text>
</comment>
<proteinExistence type="predicted"/>
<evidence type="ECO:0000313" key="1">
    <source>
        <dbReference type="EMBL" id="KAK0579450.1"/>
    </source>
</evidence>
<gene>
    <name evidence="1" type="ORF">LWI29_026477</name>
</gene>
<accession>A0AA39RXG6</accession>
<dbReference type="Proteomes" id="UP001168877">
    <property type="component" value="Unassembled WGS sequence"/>
</dbReference>
<keyword evidence="2" id="KW-1185">Reference proteome</keyword>
<reference evidence="1" key="1">
    <citation type="journal article" date="2022" name="Plant J.">
        <title>Strategies of tolerance reflected in two North American maple genomes.</title>
        <authorList>
            <person name="McEvoy S.L."/>
            <person name="Sezen U.U."/>
            <person name="Trouern-Trend A."/>
            <person name="McMahon S.M."/>
            <person name="Schaberg P.G."/>
            <person name="Yang J."/>
            <person name="Wegrzyn J.L."/>
            <person name="Swenson N.G."/>
        </authorList>
    </citation>
    <scope>NUCLEOTIDE SEQUENCE</scope>
    <source>
        <strain evidence="1">NS2018</strain>
    </source>
</reference>